<evidence type="ECO:0000313" key="6">
    <source>
        <dbReference type="EMBL" id="EDQ85314.1"/>
    </source>
</evidence>
<feature type="domain" description="Plastocyanin-like" evidence="4">
    <location>
        <begin position="344"/>
        <end position="453"/>
    </location>
</feature>
<sequence>MRPWLGHRPPLYLSLLLCLMPLKPVPAAAGQVRRYYLAADLVEWDYAPSGHDELMKPMQGDKPMAMHDPPPPADECGFAQKAPTPMHMHDEHLWLDATRTRIGTRYTKALYRAYTNDSFSQLAPIPPEWAHLGALGPVLRAQVGDTLTVVFRNNLAFPASIHPHGVRYDKRNEGAPYNDGQIDLGDVVDPGATYTYNWQLRSRQKLARAPWTLAALRGREYFMLAWDNDAMRARASDAPSHDSRNARYHSHVNEPMDTAAGLIGAIIVTAVGRARADASPTDVDQELLLSFFNYDESMSPMHMINIQVGTTSAHYMHHLNTSGNLSTDCLARILSDNDYALSNKMYGINGLVYGNLHLPTLRVGQRTRWYLIAFGNMDDIHTPHWHGNTVLHEGHRKDVLQLLPAATTVADMSPYNIGLSSPAKTPESIGEWMFQCHVHHHIHGGMYTKYAVAAAASPTHTPVGHGNSRPRPSVQHFVALMCTRNSTMLSGFALGERHRSRMSVATATYSRVNQA</sequence>
<dbReference type="Proteomes" id="UP000001357">
    <property type="component" value="Unassembled WGS sequence"/>
</dbReference>
<evidence type="ECO:0000259" key="4">
    <source>
        <dbReference type="Pfam" id="PF07731"/>
    </source>
</evidence>
<evidence type="ECO:0000256" key="1">
    <source>
        <dbReference type="ARBA" id="ARBA00010609"/>
    </source>
</evidence>
<evidence type="ECO:0000256" key="3">
    <source>
        <dbReference type="SAM" id="SignalP"/>
    </source>
</evidence>
<dbReference type="SUPFAM" id="SSF49503">
    <property type="entry name" value="Cupredoxins"/>
    <property type="match status" value="2"/>
</dbReference>
<evidence type="ECO:0000259" key="5">
    <source>
        <dbReference type="Pfam" id="PF07732"/>
    </source>
</evidence>
<dbReference type="Pfam" id="PF07731">
    <property type="entry name" value="Cu-oxidase_2"/>
    <property type="match status" value="1"/>
</dbReference>
<dbReference type="InterPro" id="IPR033138">
    <property type="entry name" value="Cu_oxidase_CS"/>
</dbReference>
<feature type="signal peptide" evidence="3">
    <location>
        <begin position="1"/>
        <end position="29"/>
    </location>
</feature>
<evidence type="ECO:0000256" key="2">
    <source>
        <dbReference type="ARBA" id="ARBA00022723"/>
    </source>
</evidence>
<reference evidence="6 7" key="1">
    <citation type="journal article" date="2008" name="Nature">
        <title>The genome of the choanoflagellate Monosiga brevicollis and the origin of metazoans.</title>
        <authorList>
            <consortium name="JGI Sequencing"/>
            <person name="King N."/>
            <person name="Westbrook M.J."/>
            <person name="Young S.L."/>
            <person name="Kuo A."/>
            <person name="Abedin M."/>
            <person name="Chapman J."/>
            <person name="Fairclough S."/>
            <person name="Hellsten U."/>
            <person name="Isogai Y."/>
            <person name="Letunic I."/>
            <person name="Marr M."/>
            <person name="Pincus D."/>
            <person name="Putnam N."/>
            <person name="Rokas A."/>
            <person name="Wright K.J."/>
            <person name="Zuzow R."/>
            <person name="Dirks W."/>
            <person name="Good M."/>
            <person name="Goodstein D."/>
            <person name="Lemons D."/>
            <person name="Li W."/>
            <person name="Lyons J.B."/>
            <person name="Morris A."/>
            <person name="Nichols S."/>
            <person name="Richter D.J."/>
            <person name="Salamov A."/>
            <person name="Bork P."/>
            <person name="Lim W.A."/>
            <person name="Manning G."/>
            <person name="Miller W.T."/>
            <person name="McGinnis W."/>
            <person name="Shapiro H."/>
            <person name="Tjian R."/>
            <person name="Grigoriev I.V."/>
            <person name="Rokhsar D."/>
        </authorList>
    </citation>
    <scope>NUCLEOTIDE SEQUENCE [LARGE SCALE GENOMIC DNA]</scope>
    <source>
        <strain evidence="7">MX1 / ATCC 50154</strain>
    </source>
</reference>
<dbReference type="GeneID" id="5895125"/>
<proteinExistence type="inferred from homology"/>
<protein>
    <recommendedName>
        <fullName evidence="8">Plastocyanin-like domain-containing protein</fullName>
    </recommendedName>
</protein>
<dbReference type="InterPro" id="IPR011707">
    <property type="entry name" value="Cu-oxidase-like_N"/>
</dbReference>
<dbReference type="KEGG" id="mbr:MONBRDRAFT_29422"/>
<dbReference type="Pfam" id="PF07732">
    <property type="entry name" value="Cu-oxidase_3"/>
    <property type="match status" value="1"/>
</dbReference>
<dbReference type="PROSITE" id="PS00079">
    <property type="entry name" value="MULTICOPPER_OXIDASE1"/>
    <property type="match status" value="1"/>
</dbReference>
<dbReference type="GO" id="GO:0016491">
    <property type="term" value="F:oxidoreductase activity"/>
    <property type="evidence" value="ECO:0007669"/>
    <property type="project" value="InterPro"/>
</dbReference>
<dbReference type="eggNOG" id="KOG1263">
    <property type="taxonomic scope" value="Eukaryota"/>
</dbReference>
<dbReference type="EMBL" id="CH991575">
    <property type="protein sequence ID" value="EDQ85314.1"/>
    <property type="molecule type" value="Genomic_DNA"/>
</dbReference>
<dbReference type="OMA" id="FHMHGNG"/>
<feature type="domain" description="Plastocyanin-like" evidence="5">
    <location>
        <begin position="135"/>
        <end position="202"/>
    </location>
</feature>
<organism evidence="6 7">
    <name type="scientific">Monosiga brevicollis</name>
    <name type="common">Choanoflagellate</name>
    <dbReference type="NCBI Taxonomy" id="81824"/>
    <lineage>
        <taxon>Eukaryota</taxon>
        <taxon>Choanoflagellata</taxon>
        <taxon>Craspedida</taxon>
        <taxon>Salpingoecidae</taxon>
        <taxon>Monosiga</taxon>
    </lineage>
</organism>
<dbReference type="InParanoid" id="A9VB17"/>
<dbReference type="InterPro" id="IPR008972">
    <property type="entry name" value="Cupredoxin"/>
</dbReference>
<dbReference type="InterPro" id="IPR011706">
    <property type="entry name" value="Cu-oxidase_C"/>
</dbReference>
<keyword evidence="2" id="KW-0479">Metal-binding</keyword>
<dbReference type="RefSeq" id="XP_001749935.1">
    <property type="nucleotide sequence ID" value="XM_001749883.1"/>
</dbReference>
<name>A9VB17_MONBE</name>
<dbReference type="AlphaFoldDB" id="A9VB17"/>
<evidence type="ECO:0000313" key="7">
    <source>
        <dbReference type="Proteomes" id="UP000001357"/>
    </source>
</evidence>
<dbReference type="STRING" id="81824.A9VB17"/>
<feature type="chain" id="PRO_5002745314" description="Plastocyanin-like domain-containing protein" evidence="3">
    <location>
        <begin position="30"/>
        <end position="515"/>
    </location>
</feature>
<dbReference type="GO" id="GO:0005507">
    <property type="term" value="F:copper ion binding"/>
    <property type="evidence" value="ECO:0007669"/>
    <property type="project" value="InterPro"/>
</dbReference>
<keyword evidence="3" id="KW-0732">Signal</keyword>
<comment type="similarity">
    <text evidence="1">Belongs to the multicopper oxidase family.</text>
</comment>
<accession>A9VB17</accession>
<evidence type="ECO:0008006" key="8">
    <source>
        <dbReference type="Google" id="ProtNLM"/>
    </source>
</evidence>
<keyword evidence="7" id="KW-1185">Reference proteome</keyword>
<gene>
    <name evidence="6" type="ORF">MONBRDRAFT_29422</name>
</gene>
<dbReference type="Gene3D" id="2.60.40.420">
    <property type="entry name" value="Cupredoxins - blue copper proteins"/>
    <property type="match status" value="1"/>
</dbReference>